<accession>A0A9P5YHL1</accession>
<dbReference type="Proteomes" id="UP000807353">
    <property type="component" value="Unassembled WGS sequence"/>
</dbReference>
<dbReference type="PROSITE" id="PS50294">
    <property type="entry name" value="WD_REPEATS_REGION"/>
    <property type="match status" value="1"/>
</dbReference>
<dbReference type="SUPFAM" id="SSF50978">
    <property type="entry name" value="WD40 repeat-like"/>
    <property type="match status" value="1"/>
</dbReference>
<protein>
    <submittedName>
        <fullName evidence="4">WD40-repeat-containing domain protein</fullName>
    </submittedName>
</protein>
<evidence type="ECO:0000256" key="1">
    <source>
        <dbReference type="ARBA" id="ARBA00022574"/>
    </source>
</evidence>
<name>A0A9P5YHL1_9AGAR</name>
<keyword evidence="1 3" id="KW-0853">WD repeat</keyword>
<evidence type="ECO:0000256" key="3">
    <source>
        <dbReference type="PROSITE-ProRule" id="PRU00221"/>
    </source>
</evidence>
<dbReference type="OrthoDB" id="25131at2759"/>
<proteinExistence type="predicted"/>
<sequence length="388" mass="41942">MTTSVLLESPKIQTSNIPLRSSGSSSQSYILSIAALPAYYAASASAPSNTIDIFDKSTLQGIQTLPGHEVATTSLKTVENVAGISGKSLMTSGRDGSVKIWDERSNSHSIKMTNLGGNRGLLCCDVSSDGFTIAAGTDLQGDDALILYWDPRRPAAPIRTHSSTHSDDVTVLSFLKLYAATPSATRNALLSASSDGLISISNADEDDEDEAVINVGNWGCSISQAGWFESPSGPKVWAGSDMETFSTWSDELDLYQSTDIRLPSVHNQRRLWVTDYLITCSSNLNTAPNLGVFVGSNEGDIALLSNANITAPDAPWYLHNLWTNGHVGIVRSLLFDEENRVLVTGGEDSKINVWPSLPPQDDNSMDVDLASRKRGLDRDNEHVRVSWY</sequence>
<organism evidence="4 5">
    <name type="scientific">Collybia nuda</name>
    <dbReference type="NCBI Taxonomy" id="64659"/>
    <lineage>
        <taxon>Eukaryota</taxon>
        <taxon>Fungi</taxon>
        <taxon>Dikarya</taxon>
        <taxon>Basidiomycota</taxon>
        <taxon>Agaricomycotina</taxon>
        <taxon>Agaricomycetes</taxon>
        <taxon>Agaricomycetidae</taxon>
        <taxon>Agaricales</taxon>
        <taxon>Tricholomatineae</taxon>
        <taxon>Clitocybaceae</taxon>
        <taxon>Collybia</taxon>
    </lineage>
</organism>
<dbReference type="PANTHER" id="PTHR22889:SF0">
    <property type="entry name" value="WD REPEAT-CONTAINING PROTEIN 89"/>
    <property type="match status" value="1"/>
</dbReference>
<reference evidence="4" key="1">
    <citation type="submission" date="2020-11" db="EMBL/GenBank/DDBJ databases">
        <authorList>
            <consortium name="DOE Joint Genome Institute"/>
            <person name="Ahrendt S."/>
            <person name="Riley R."/>
            <person name="Andreopoulos W."/>
            <person name="Labutti K."/>
            <person name="Pangilinan J."/>
            <person name="Ruiz-Duenas F.J."/>
            <person name="Barrasa J.M."/>
            <person name="Sanchez-Garcia M."/>
            <person name="Camarero S."/>
            <person name="Miyauchi S."/>
            <person name="Serrano A."/>
            <person name="Linde D."/>
            <person name="Babiker R."/>
            <person name="Drula E."/>
            <person name="Ayuso-Fernandez I."/>
            <person name="Pacheco R."/>
            <person name="Padilla G."/>
            <person name="Ferreira P."/>
            <person name="Barriuso J."/>
            <person name="Kellner H."/>
            <person name="Castanera R."/>
            <person name="Alfaro M."/>
            <person name="Ramirez L."/>
            <person name="Pisabarro A.G."/>
            <person name="Kuo A."/>
            <person name="Tritt A."/>
            <person name="Lipzen A."/>
            <person name="He G."/>
            <person name="Yan M."/>
            <person name="Ng V."/>
            <person name="Cullen D."/>
            <person name="Martin F."/>
            <person name="Rosso M.-N."/>
            <person name="Henrissat B."/>
            <person name="Hibbett D."/>
            <person name="Martinez A.T."/>
            <person name="Grigoriev I.V."/>
        </authorList>
    </citation>
    <scope>NUCLEOTIDE SEQUENCE</scope>
    <source>
        <strain evidence="4">CBS 247.69</strain>
    </source>
</reference>
<dbReference type="PROSITE" id="PS50082">
    <property type="entry name" value="WD_REPEATS_2"/>
    <property type="match status" value="2"/>
</dbReference>
<dbReference type="InterPro" id="IPR001680">
    <property type="entry name" value="WD40_rpt"/>
</dbReference>
<dbReference type="Pfam" id="PF00400">
    <property type="entry name" value="WD40"/>
    <property type="match status" value="2"/>
</dbReference>
<evidence type="ECO:0000313" key="4">
    <source>
        <dbReference type="EMBL" id="KAF9468780.1"/>
    </source>
</evidence>
<dbReference type="EMBL" id="MU150231">
    <property type="protein sequence ID" value="KAF9468780.1"/>
    <property type="molecule type" value="Genomic_DNA"/>
</dbReference>
<dbReference type="SMART" id="SM00320">
    <property type="entry name" value="WD40"/>
    <property type="match status" value="5"/>
</dbReference>
<dbReference type="InterPro" id="IPR036322">
    <property type="entry name" value="WD40_repeat_dom_sf"/>
</dbReference>
<gene>
    <name evidence="4" type="ORF">BDZ94DRAFT_1153094</name>
</gene>
<keyword evidence="5" id="KW-1185">Reference proteome</keyword>
<dbReference type="InterPro" id="IPR039328">
    <property type="entry name" value="WDR89"/>
</dbReference>
<dbReference type="AlphaFoldDB" id="A0A9P5YHL1"/>
<feature type="repeat" description="WD" evidence="3">
    <location>
        <begin position="65"/>
        <end position="111"/>
    </location>
</feature>
<dbReference type="PANTHER" id="PTHR22889">
    <property type="entry name" value="WD REPEAT-CONTAINING PROTEIN 89"/>
    <property type="match status" value="1"/>
</dbReference>
<feature type="repeat" description="WD" evidence="3">
    <location>
        <begin position="323"/>
        <end position="354"/>
    </location>
</feature>
<evidence type="ECO:0000313" key="5">
    <source>
        <dbReference type="Proteomes" id="UP000807353"/>
    </source>
</evidence>
<evidence type="ECO:0000256" key="2">
    <source>
        <dbReference type="ARBA" id="ARBA00022737"/>
    </source>
</evidence>
<dbReference type="Gene3D" id="2.130.10.10">
    <property type="entry name" value="YVTN repeat-like/Quinoprotein amine dehydrogenase"/>
    <property type="match status" value="2"/>
</dbReference>
<keyword evidence="2" id="KW-0677">Repeat</keyword>
<dbReference type="InterPro" id="IPR015943">
    <property type="entry name" value="WD40/YVTN_repeat-like_dom_sf"/>
</dbReference>
<comment type="caution">
    <text evidence="4">The sequence shown here is derived from an EMBL/GenBank/DDBJ whole genome shotgun (WGS) entry which is preliminary data.</text>
</comment>